<feature type="signal peptide" evidence="1">
    <location>
        <begin position="1"/>
        <end position="20"/>
    </location>
</feature>
<proteinExistence type="predicted"/>
<feature type="chain" id="PRO_5039649680" evidence="1">
    <location>
        <begin position="21"/>
        <end position="182"/>
    </location>
</feature>
<dbReference type="AlphaFoldDB" id="A0A4Q7J1Y1"/>
<dbReference type="EMBL" id="SFCC01000012">
    <property type="protein sequence ID" value="RZQ61430.1"/>
    <property type="molecule type" value="Genomic_DNA"/>
</dbReference>
<dbReference type="InterPro" id="IPR036182">
    <property type="entry name" value="PCuAC_sf"/>
</dbReference>
<reference evidence="2 3" key="1">
    <citation type="submission" date="2019-02" db="EMBL/GenBank/DDBJ databases">
        <title>Draft genome sequence of Amycolatopsis sp. 8-3EHSu isolated from roots of Suaeda maritima.</title>
        <authorList>
            <person name="Duangmal K."/>
            <person name="Chantavorakit T."/>
        </authorList>
    </citation>
    <scope>NUCLEOTIDE SEQUENCE [LARGE SCALE GENOMIC DNA]</scope>
    <source>
        <strain evidence="2 3">8-3EHSu</strain>
    </source>
</reference>
<accession>A0A4Q7J1Y1</accession>
<dbReference type="Proteomes" id="UP000292003">
    <property type="component" value="Unassembled WGS sequence"/>
</dbReference>
<evidence type="ECO:0000313" key="2">
    <source>
        <dbReference type="EMBL" id="RZQ61430.1"/>
    </source>
</evidence>
<keyword evidence="1" id="KW-0732">Signal</keyword>
<sequence length="182" mass="19028">MRVRRTVLMLAAFLVPVAGCGPSRGDGNAGTLGTSAEIGEVKLRNVYVERPDDGAHRPGDSARVAFTVVSSENADDRLTAVTTGHAREVRINWDQHCDGTAEPVTALPLRNGGVPGPADRAVTGHLPYHLTLVGFTREVLAGTTVPLTFTFARAGTVTVDAMVQPRDPSDAPGAYACGATPL</sequence>
<evidence type="ECO:0000313" key="3">
    <source>
        <dbReference type="Proteomes" id="UP000292003"/>
    </source>
</evidence>
<dbReference type="OrthoDB" id="5188566at2"/>
<dbReference type="SUPFAM" id="SSF110087">
    <property type="entry name" value="DR1885-like metal-binding protein"/>
    <property type="match status" value="1"/>
</dbReference>
<organism evidence="2 3">
    <name type="scientific">Amycolatopsis suaedae</name>
    <dbReference type="NCBI Taxonomy" id="2510978"/>
    <lineage>
        <taxon>Bacteria</taxon>
        <taxon>Bacillati</taxon>
        <taxon>Actinomycetota</taxon>
        <taxon>Actinomycetes</taxon>
        <taxon>Pseudonocardiales</taxon>
        <taxon>Pseudonocardiaceae</taxon>
        <taxon>Amycolatopsis</taxon>
    </lineage>
</organism>
<dbReference type="InterPro" id="IPR007410">
    <property type="entry name" value="LpqE-like"/>
</dbReference>
<dbReference type="Gene3D" id="2.60.40.1890">
    <property type="entry name" value="PCu(A)C copper chaperone"/>
    <property type="match status" value="1"/>
</dbReference>
<dbReference type="RefSeq" id="WP_130477733.1">
    <property type="nucleotide sequence ID" value="NZ_SFCC01000012.1"/>
</dbReference>
<keyword evidence="3" id="KW-1185">Reference proteome</keyword>
<name>A0A4Q7J1Y1_9PSEU</name>
<gene>
    <name evidence="2" type="ORF">EWH70_23925</name>
</gene>
<dbReference type="Pfam" id="PF04314">
    <property type="entry name" value="PCuAC"/>
    <property type="match status" value="1"/>
</dbReference>
<comment type="caution">
    <text evidence="2">The sequence shown here is derived from an EMBL/GenBank/DDBJ whole genome shotgun (WGS) entry which is preliminary data.</text>
</comment>
<protein>
    <submittedName>
        <fullName evidence="2">Copper chaperone PCu(A)C</fullName>
    </submittedName>
</protein>
<evidence type="ECO:0000256" key="1">
    <source>
        <dbReference type="SAM" id="SignalP"/>
    </source>
</evidence>